<dbReference type="Pfam" id="PF11790">
    <property type="entry name" value="Glyco_hydro_cc"/>
    <property type="match status" value="1"/>
</dbReference>
<dbReference type="Gene3D" id="3.20.20.80">
    <property type="entry name" value="Glycosidases"/>
    <property type="match status" value="1"/>
</dbReference>
<dbReference type="EMBL" id="MU004242">
    <property type="protein sequence ID" value="KAF2664524.1"/>
    <property type="molecule type" value="Genomic_DNA"/>
</dbReference>
<feature type="signal peptide" evidence="1">
    <location>
        <begin position="1"/>
        <end position="18"/>
    </location>
</feature>
<dbReference type="InterPro" id="IPR053183">
    <property type="entry name" value="ASL1"/>
</dbReference>
<dbReference type="AlphaFoldDB" id="A0A6A6U0R7"/>
<gene>
    <name evidence="3" type="ORF">BT63DRAFT_483227</name>
</gene>
<dbReference type="GO" id="GO:0071966">
    <property type="term" value="P:fungal-type cell wall polysaccharide metabolic process"/>
    <property type="evidence" value="ECO:0007669"/>
    <property type="project" value="TreeGrafter"/>
</dbReference>
<dbReference type="PANTHER" id="PTHR34154:SF3">
    <property type="entry name" value="ALKALI-SENSITIVE LINKAGE PROTEIN 1"/>
    <property type="match status" value="1"/>
</dbReference>
<proteinExistence type="predicted"/>
<dbReference type="Proteomes" id="UP000799302">
    <property type="component" value="Unassembled WGS sequence"/>
</dbReference>
<feature type="chain" id="PRO_5025466528" description="Asl1-like glycosyl hydrolase catalytic domain-containing protein" evidence="1">
    <location>
        <begin position="19"/>
        <end position="304"/>
    </location>
</feature>
<accession>A0A6A6U0R7</accession>
<name>A0A6A6U0R7_9PEZI</name>
<dbReference type="PANTHER" id="PTHR34154">
    <property type="entry name" value="ALKALI-SENSITIVE LINKAGE PROTEIN 1"/>
    <property type="match status" value="1"/>
</dbReference>
<reference evidence="3" key="1">
    <citation type="journal article" date="2020" name="Stud. Mycol.">
        <title>101 Dothideomycetes genomes: a test case for predicting lifestyles and emergence of pathogens.</title>
        <authorList>
            <person name="Haridas S."/>
            <person name="Albert R."/>
            <person name="Binder M."/>
            <person name="Bloem J."/>
            <person name="Labutti K."/>
            <person name="Salamov A."/>
            <person name="Andreopoulos B."/>
            <person name="Baker S."/>
            <person name="Barry K."/>
            <person name="Bills G."/>
            <person name="Bluhm B."/>
            <person name="Cannon C."/>
            <person name="Castanera R."/>
            <person name="Culley D."/>
            <person name="Daum C."/>
            <person name="Ezra D."/>
            <person name="Gonzalez J."/>
            <person name="Henrissat B."/>
            <person name="Kuo A."/>
            <person name="Liang C."/>
            <person name="Lipzen A."/>
            <person name="Lutzoni F."/>
            <person name="Magnuson J."/>
            <person name="Mondo S."/>
            <person name="Nolan M."/>
            <person name="Ohm R."/>
            <person name="Pangilinan J."/>
            <person name="Park H.-J."/>
            <person name="Ramirez L."/>
            <person name="Alfaro M."/>
            <person name="Sun H."/>
            <person name="Tritt A."/>
            <person name="Yoshinaga Y."/>
            <person name="Zwiers L.-H."/>
            <person name="Turgeon B."/>
            <person name="Goodwin S."/>
            <person name="Spatafora J."/>
            <person name="Crous P."/>
            <person name="Grigoriev I."/>
        </authorList>
    </citation>
    <scope>NUCLEOTIDE SEQUENCE</scope>
    <source>
        <strain evidence="3">CBS 115976</strain>
    </source>
</reference>
<dbReference type="GO" id="GO:0009277">
    <property type="term" value="C:fungal-type cell wall"/>
    <property type="evidence" value="ECO:0007669"/>
    <property type="project" value="TreeGrafter"/>
</dbReference>
<dbReference type="InterPro" id="IPR017853">
    <property type="entry name" value="GH"/>
</dbReference>
<keyword evidence="1" id="KW-0732">Signal</keyword>
<dbReference type="OrthoDB" id="43654at2759"/>
<feature type="domain" description="Asl1-like glycosyl hydrolase catalytic" evidence="2">
    <location>
        <begin position="24"/>
        <end position="273"/>
    </location>
</feature>
<keyword evidence="4" id="KW-1185">Reference proteome</keyword>
<evidence type="ECO:0000259" key="2">
    <source>
        <dbReference type="Pfam" id="PF11790"/>
    </source>
</evidence>
<evidence type="ECO:0000256" key="1">
    <source>
        <dbReference type="SAM" id="SignalP"/>
    </source>
</evidence>
<sequence>MHLPTTLLLLCQSHLTHATPPKRGLVYIGSKTSPTDDKTWASKNTDLTWYYNFGSNPTPSLSNTKYEYVPMLWGAPTTSPSSGTFYNTVKGLKDGGMNITHVLGFNEPDGATSTGGSAISASDAAKIWISEMQPLRSLGVKLGAPATVGSGAGILWLQAFFKACGGNCDVDFFPIHWYGGFGGLAGYVGSMRATFGNGSGNVKWWVTEFAYPQGSVGDAGAFLNESLKWLDGQADVERYSYFGTYRTSVSNWVGPGAAMLDGEGRLTDIGGLYLGTRDVGTGGAMGMKSLSWGLLVLVVLPLLV</sequence>
<protein>
    <recommendedName>
        <fullName evidence="2">Asl1-like glycosyl hydrolase catalytic domain-containing protein</fullName>
    </recommendedName>
</protein>
<evidence type="ECO:0000313" key="3">
    <source>
        <dbReference type="EMBL" id="KAF2664524.1"/>
    </source>
</evidence>
<evidence type="ECO:0000313" key="4">
    <source>
        <dbReference type="Proteomes" id="UP000799302"/>
    </source>
</evidence>
<dbReference type="SUPFAM" id="SSF51445">
    <property type="entry name" value="(Trans)glycosidases"/>
    <property type="match status" value="1"/>
</dbReference>
<dbReference type="InterPro" id="IPR024655">
    <property type="entry name" value="Asl1_glyco_hydro_catalytic"/>
</dbReference>
<organism evidence="3 4">
    <name type="scientific">Microthyrium microscopicum</name>
    <dbReference type="NCBI Taxonomy" id="703497"/>
    <lineage>
        <taxon>Eukaryota</taxon>
        <taxon>Fungi</taxon>
        <taxon>Dikarya</taxon>
        <taxon>Ascomycota</taxon>
        <taxon>Pezizomycotina</taxon>
        <taxon>Dothideomycetes</taxon>
        <taxon>Dothideomycetes incertae sedis</taxon>
        <taxon>Microthyriales</taxon>
        <taxon>Microthyriaceae</taxon>
        <taxon>Microthyrium</taxon>
    </lineage>
</organism>